<feature type="domain" description="Homeobox" evidence="15">
    <location>
        <begin position="228"/>
        <end position="288"/>
    </location>
</feature>
<dbReference type="EMBL" id="WKFB01000811">
    <property type="protein sequence ID" value="KAF6717742.1"/>
    <property type="molecule type" value="Genomic_DNA"/>
</dbReference>
<evidence type="ECO:0000256" key="7">
    <source>
        <dbReference type="ARBA" id="ARBA00023125"/>
    </source>
</evidence>
<evidence type="ECO:0000256" key="1">
    <source>
        <dbReference type="ARBA" id="ARBA00003263"/>
    </source>
</evidence>
<evidence type="ECO:0000256" key="13">
    <source>
        <dbReference type="RuleBase" id="RU004442"/>
    </source>
</evidence>
<gene>
    <name evidence="16" type="ORF">FQA47_025357</name>
</gene>
<dbReference type="InterPro" id="IPR006711">
    <property type="entry name" value="Hox9_activation_N"/>
</dbReference>
<feature type="region of interest" description="Disordered" evidence="14">
    <location>
        <begin position="153"/>
        <end position="180"/>
    </location>
</feature>
<dbReference type="AlphaFoldDB" id="A0A834BPV6"/>
<comment type="subcellular location">
    <subcellularLocation>
        <location evidence="2 11 12">Nucleus</location>
    </subcellularLocation>
</comment>
<dbReference type="InterPro" id="IPR017112">
    <property type="entry name" value="HXA9/HXB9/HXC9"/>
</dbReference>
<dbReference type="GO" id="GO:0009952">
    <property type="term" value="P:anterior/posterior pattern specification"/>
    <property type="evidence" value="ECO:0007669"/>
    <property type="project" value="TreeGrafter"/>
</dbReference>
<keyword evidence="10 11" id="KW-0539">Nucleus</keyword>
<dbReference type="Proteomes" id="UP000646548">
    <property type="component" value="Unassembled WGS sequence"/>
</dbReference>
<evidence type="ECO:0000313" key="17">
    <source>
        <dbReference type="Proteomes" id="UP000646548"/>
    </source>
</evidence>
<evidence type="ECO:0000256" key="11">
    <source>
        <dbReference type="PROSITE-ProRule" id="PRU00108"/>
    </source>
</evidence>
<dbReference type="GO" id="GO:0048704">
    <property type="term" value="P:embryonic skeletal system morphogenesis"/>
    <property type="evidence" value="ECO:0007669"/>
    <property type="project" value="TreeGrafter"/>
</dbReference>
<feature type="compositionally biased region" description="Basic and acidic residues" evidence="14">
    <location>
        <begin position="192"/>
        <end position="209"/>
    </location>
</feature>
<dbReference type="InterPro" id="IPR009057">
    <property type="entry name" value="Homeodomain-like_sf"/>
</dbReference>
<feature type="region of interest" description="Disordered" evidence="14">
    <location>
        <begin position="63"/>
        <end position="90"/>
    </location>
</feature>
<evidence type="ECO:0000256" key="5">
    <source>
        <dbReference type="ARBA" id="ARBA00022473"/>
    </source>
</evidence>
<dbReference type="InterPro" id="IPR001356">
    <property type="entry name" value="HD"/>
</dbReference>
<dbReference type="GO" id="GO:0000981">
    <property type="term" value="F:DNA-binding transcription factor activity, RNA polymerase II-specific"/>
    <property type="evidence" value="ECO:0007669"/>
    <property type="project" value="InterPro"/>
</dbReference>
<dbReference type="FunFam" id="1.10.10.60:FF:000055">
    <property type="entry name" value="Homeobox protein Hox-A5"/>
    <property type="match status" value="1"/>
</dbReference>
<dbReference type="PANTHER" id="PTHR45970">
    <property type="entry name" value="AGAP004664-PA"/>
    <property type="match status" value="1"/>
</dbReference>
<keyword evidence="7 11" id="KW-0238">DNA-binding</keyword>
<evidence type="ECO:0000259" key="15">
    <source>
        <dbReference type="PROSITE" id="PS50071"/>
    </source>
</evidence>
<evidence type="ECO:0000256" key="4">
    <source>
        <dbReference type="ARBA" id="ARBA00009107"/>
    </source>
</evidence>
<keyword evidence="5" id="KW-0217">Developmental protein</keyword>
<evidence type="ECO:0000256" key="9">
    <source>
        <dbReference type="ARBA" id="ARBA00023163"/>
    </source>
</evidence>
<feature type="DNA-binding region" description="Homeobox" evidence="11">
    <location>
        <begin position="230"/>
        <end position="289"/>
    </location>
</feature>
<protein>
    <submittedName>
        <fullName evidence="16">Homeobox protein Hox-D9b</fullName>
    </submittedName>
</protein>
<dbReference type="Gene3D" id="1.10.10.60">
    <property type="entry name" value="Homeodomain-like"/>
    <property type="match status" value="2"/>
</dbReference>
<dbReference type="GO" id="GO:0005634">
    <property type="term" value="C:nucleus"/>
    <property type="evidence" value="ECO:0007669"/>
    <property type="project" value="UniProtKB-SubCell"/>
</dbReference>
<comment type="caution">
    <text evidence="16">The sequence shown here is derived from an EMBL/GenBank/DDBJ whole genome shotgun (WGS) entry which is preliminary data.</text>
</comment>
<name>A0A834BPV6_ORYME</name>
<evidence type="ECO:0000256" key="12">
    <source>
        <dbReference type="RuleBase" id="RU000682"/>
    </source>
</evidence>
<feature type="compositionally biased region" description="Polar residues" evidence="14">
    <location>
        <begin position="299"/>
        <end position="314"/>
    </location>
</feature>
<dbReference type="InterPro" id="IPR001827">
    <property type="entry name" value="Homeobox_Antennapedia_CS"/>
</dbReference>
<keyword evidence="8 11" id="KW-0371">Homeobox</keyword>
<dbReference type="PROSITE" id="PS00032">
    <property type="entry name" value="ANTENNAPEDIA"/>
    <property type="match status" value="1"/>
</dbReference>
<proteinExistence type="inferred from homology"/>
<dbReference type="PROSITE" id="PS00027">
    <property type="entry name" value="HOMEOBOX_1"/>
    <property type="match status" value="2"/>
</dbReference>
<dbReference type="SUPFAM" id="SSF46689">
    <property type="entry name" value="Homeodomain-like"/>
    <property type="match status" value="2"/>
</dbReference>
<dbReference type="GO" id="GO:0000978">
    <property type="term" value="F:RNA polymerase II cis-regulatory region sequence-specific DNA binding"/>
    <property type="evidence" value="ECO:0007669"/>
    <property type="project" value="TreeGrafter"/>
</dbReference>
<dbReference type="PRINTS" id="PR00024">
    <property type="entry name" value="HOMEOBOX"/>
</dbReference>
<feature type="region of interest" description="Disordered" evidence="14">
    <location>
        <begin position="192"/>
        <end position="230"/>
    </location>
</feature>
<evidence type="ECO:0000256" key="6">
    <source>
        <dbReference type="ARBA" id="ARBA00023015"/>
    </source>
</evidence>
<comment type="function">
    <text evidence="1">Sequence-specific transcription factor which is part of a developmental regulatory system that provides cells with specific positional identities on the anterior-posterior axis.</text>
</comment>
<comment type="similarity">
    <text evidence="4 13">Belongs to the Antp homeobox family.</text>
</comment>
<dbReference type="InterPro" id="IPR020479">
    <property type="entry name" value="HD_metazoa"/>
</dbReference>
<dbReference type="InterPro" id="IPR017995">
    <property type="entry name" value="Homeobox_antennapedia"/>
</dbReference>
<feature type="region of interest" description="Disordered" evidence="14">
    <location>
        <begin position="299"/>
        <end position="364"/>
    </location>
</feature>
<dbReference type="PROSITE" id="PS50071">
    <property type="entry name" value="HOMEOBOX_2"/>
    <property type="match status" value="2"/>
</dbReference>
<dbReference type="GO" id="GO:0009954">
    <property type="term" value="P:proximal/distal pattern formation"/>
    <property type="evidence" value="ECO:0007669"/>
    <property type="project" value="TreeGrafter"/>
</dbReference>
<feature type="region of interest" description="Disordered" evidence="14">
    <location>
        <begin position="13"/>
        <end position="47"/>
    </location>
</feature>
<dbReference type="SMART" id="SM00389">
    <property type="entry name" value="HOX"/>
    <property type="match status" value="2"/>
</dbReference>
<reference evidence="16" key="1">
    <citation type="journal article" name="BMC Genomics">
        <title>Long-read sequencing and de novo genome assembly of marine medaka (Oryzias melastigma).</title>
        <authorList>
            <person name="Liang P."/>
            <person name="Saqib H.S.A."/>
            <person name="Ni X."/>
            <person name="Shen Y."/>
        </authorList>
    </citation>
    <scope>NUCLEOTIDE SEQUENCE</scope>
    <source>
        <strain evidence="16">Bigg-433</strain>
    </source>
</reference>
<dbReference type="PRINTS" id="PR00025">
    <property type="entry name" value="ANTENNAPEDIA"/>
</dbReference>
<dbReference type="Pfam" id="PF04617">
    <property type="entry name" value="Hox9_act"/>
    <property type="match status" value="1"/>
</dbReference>
<evidence type="ECO:0000313" key="16">
    <source>
        <dbReference type="EMBL" id="KAF6717742.1"/>
    </source>
</evidence>
<evidence type="ECO:0000256" key="3">
    <source>
        <dbReference type="ARBA" id="ARBA00006317"/>
    </source>
</evidence>
<accession>A0A834BPV6</accession>
<feature type="DNA-binding region" description="Homeobox" evidence="11">
    <location>
        <begin position="428"/>
        <end position="487"/>
    </location>
</feature>
<comment type="similarity">
    <text evidence="3">Belongs to the Abd-B homeobox family.</text>
</comment>
<dbReference type="CDD" id="cd00086">
    <property type="entry name" value="homeodomain"/>
    <property type="match status" value="2"/>
</dbReference>
<evidence type="ECO:0000256" key="2">
    <source>
        <dbReference type="ARBA" id="ARBA00004123"/>
    </source>
</evidence>
<feature type="domain" description="Homeobox" evidence="15">
    <location>
        <begin position="426"/>
        <end position="486"/>
    </location>
</feature>
<sequence>MMGLGAEEPYGAHFIPGGLQSSTGACSKPARGAEEDEEGSAGSHIPDFSHFSNKVSLNGFSPWTGTSTSSSSSSPQLQSAHGGSIPGLFHPHHLLGHHHAYYGPQAPSHAEHHLSPSAAEARFVRGWEGVTAPASETALPPVPASFPACVREPSPTYETIKPESSPPPLGGTDGPSFTSPTEVVLERLGTAEELGRTAEPKKEDEDRKSQQAPPLDPENPSASWIHAKSTRKKRCPYTKHQTLELEKEFLYNMYLTRDRRLEVAGLLNLTERQVKIWFQNRRMKMKKLMIRERRKDYSNFSDQGGYYNSPQDSGNYGGGYQPMQPPPPPYTPQQTGYSLQGHRAQDGEELPRLPGAPYPSYREAGAPEKETFPAADLQCQAWMTCAKSAQVQRKAACQGKDKPPIVVYPWMKKVHVAHVNPNHVGPEPKRLRTAYTRQQVLELEKEFHFSRYLTRRRRVEVAHALCLSERQVKVWFQNRRMRWKKDNKLPNTKGRSKNKKTADNSNSSGGGEHVKAVITA</sequence>
<dbReference type="GO" id="GO:0001708">
    <property type="term" value="P:cell fate specification"/>
    <property type="evidence" value="ECO:0007669"/>
    <property type="project" value="UniProtKB-ARBA"/>
</dbReference>
<organism evidence="16 17">
    <name type="scientific">Oryzias melastigma</name>
    <name type="common">Marine medaka</name>
    <dbReference type="NCBI Taxonomy" id="30732"/>
    <lineage>
        <taxon>Eukaryota</taxon>
        <taxon>Metazoa</taxon>
        <taxon>Chordata</taxon>
        <taxon>Craniata</taxon>
        <taxon>Vertebrata</taxon>
        <taxon>Euteleostomi</taxon>
        <taxon>Actinopterygii</taxon>
        <taxon>Neopterygii</taxon>
        <taxon>Teleostei</taxon>
        <taxon>Neoteleostei</taxon>
        <taxon>Acanthomorphata</taxon>
        <taxon>Ovalentaria</taxon>
        <taxon>Atherinomorphae</taxon>
        <taxon>Beloniformes</taxon>
        <taxon>Adrianichthyidae</taxon>
        <taxon>Oryziinae</taxon>
        <taxon>Oryzias</taxon>
    </lineage>
</organism>
<evidence type="ECO:0000256" key="14">
    <source>
        <dbReference type="SAM" id="MobiDB-lite"/>
    </source>
</evidence>
<dbReference type="InterPro" id="IPR017970">
    <property type="entry name" value="Homeobox_CS"/>
</dbReference>
<dbReference type="Pfam" id="PF00046">
    <property type="entry name" value="Homeodomain"/>
    <property type="match status" value="2"/>
</dbReference>
<dbReference type="PANTHER" id="PTHR45970:SF3">
    <property type="entry name" value="HOMEOBOX PROTEIN HOX-A9"/>
    <property type="match status" value="1"/>
</dbReference>
<feature type="region of interest" description="Disordered" evidence="14">
    <location>
        <begin position="485"/>
        <end position="520"/>
    </location>
</feature>
<evidence type="ECO:0000256" key="10">
    <source>
        <dbReference type="ARBA" id="ARBA00023242"/>
    </source>
</evidence>
<keyword evidence="6" id="KW-0805">Transcription regulation</keyword>
<evidence type="ECO:0000256" key="8">
    <source>
        <dbReference type="ARBA" id="ARBA00023155"/>
    </source>
</evidence>
<keyword evidence="9" id="KW-0804">Transcription</keyword>